<evidence type="ECO:0000313" key="2">
    <source>
        <dbReference type="EMBL" id="QJA53072.1"/>
    </source>
</evidence>
<name>A0A6H2A038_9ZZZZ</name>
<dbReference type="EMBL" id="MT144391">
    <property type="protein sequence ID" value="QJA53072.1"/>
    <property type="molecule type" value="Genomic_DNA"/>
</dbReference>
<organism evidence="2">
    <name type="scientific">viral metagenome</name>
    <dbReference type="NCBI Taxonomy" id="1070528"/>
    <lineage>
        <taxon>unclassified sequences</taxon>
        <taxon>metagenomes</taxon>
        <taxon>organismal metagenomes</taxon>
    </lineage>
</organism>
<reference evidence="2" key="1">
    <citation type="submission" date="2020-03" db="EMBL/GenBank/DDBJ databases">
        <title>The deep terrestrial virosphere.</title>
        <authorList>
            <person name="Holmfeldt K."/>
            <person name="Nilsson E."/>
            <person name="Simone D."/>
            <person name="Lopez-Fernandez M."/>
            <person name="Wu X."/>
            <person name="de Brujin I."/>
            <person name="Lundin D."/>
            <person name="Andersson A."/>
            <person name="Bertilsson S."/>
            <person name="Dopson M."/>
        </authorList>
    </citation>
    <scope>NUCLEOTIDE SEQUENCE</scope>
    <source>
        <strain evidence="2">TM448A03221</strain>
        <strain evidence="3">TM448B02669</strain>
    </source>
</reference>
<sequence length="81" mass="9585">MSMSKSPFKSKRVWGIAIVIGSILWKLLPLDIQQPLLDTWQYIANRITNEEMFTLLGAAWWVYGQLVSRMPIKWRFWEDQG</sequence>
<evidence type="ECO:0000256" key="1">
    <source>
        <dbReference type="SAM" id="Phobius"/>
    </source>
</evidence>
<proteinExistence type="predicted"/>
<evidence type="ECO:0000313" key="3">
    <source>
        <dbReference type="EMBL" id="QJI01645.1"/>
    </source>
</evidence>
<dbReference type="AlphaFoldDB" id="A0A6H2A038"/>
<dbReference type="EMBL" id="MT144939">
    <property type="protein sequence ID" value="QJI01645.1"/>
    <property type="molecule type" value="Genomic_DNA"/>
</dbReference>
<keyword evidence="1" id="KW-0472">Membrane</keyword>
<feature type="transmembrane region" description="Helical" evidence="1">
    <location>
        <begin position="53"/>
        <end position="72"/>
    </location>
</feature>
<keyword evidence="1" id="KW-0812">Transmembrane</keyword>
<protein>
    <submittedName>
        <fullName evidence="2">Uncharacterized protein</fullName>
    </submittedName>
</protein>
<keyword evidence="1" id="KW-1133">Transmembrane helix</keyword>
<accession>A0A6H2A038</accession>
<gene>
    <name evidence="2" type="ORF">TM448A03221_0006</name>
    <name evidence="3" type="ORF">TM448B02669_0006</name>
</gene>